<dbReference type="Proteomes" id="UP000256980">
    <property type="component" value="Unassembled WGS sequence"/>
</dbReference>
<keyword evidence="1" id="KW-0472">Membrane</keyword>
<evidence type="ECO:0000256" key="1">
    <source>
        <dbReference type="SAM" id="Phobius"/>
    </source>
</evidence>
<feature type="transmembrane region" description="Helical" evidence="1">
    <location>
        <begin position="28"/>
        <end position="48"/>
    </location>
</feature>
<dbReference type="EMBL" id="QRDV01000004">
    <property type="protein sequence ID" value="RED44035.1"/>
    <property type="molecule type" value="Genomic_DNA"/>
</dbReference>
<proteinExistence type="predicted"/>
<comment type="caution">
    <text evidence="2">The sequence shown here is derived from an EMBL/GenBank/DDBJ whole genome shotgun (WGS) entry which is preliminary data.</text>
</comment>
<keyword evidence="3" id="KW-1185">Reference proteome</keyword>
<sequence length="90" mass="10701">MFIKYIGNIVGHLFSSHSPLMPEYLHNYVAFPSYVLVPFFAILIFLCIRTLSTKLYNAKLVYVLFGLALLFYMFQWQIYQWILSFNPYNS</sequence>
<dbReference type="OrthoDB" id="9886286at2"/>
<organism evidence="2 3">
    <name type="scientific">Winogradskyella eximia</name>
    <dbReference type="NCBI Taxonomy" id="262006"/>
    <lineage>
        <taxon>Bacteria</taxon>
        <taxon>Pseudomonadati</taxon>
        <taxon>Bacteroidota</taxon>
        <taxon>Flavobacteriia</taxon>
        <taxon>Flavobacteriales</taxon>
        <taxon>Flavobacteriaceae</taxon>
        <taxon>Winogradskyella</taxon>
    </lineage>
</organism>
<gene>
    <name evidence="2" type="ORF">DFQ10_104228</name>
</gene>
<evidence type="ECO:0000313" key="2">
    <source>
        <dbReference type="EMBL" id="RED44035.1"/>
    </source>
</evidence>
<accession>A0A3D9H3G8</accession>
<keyword evidence="1" id="KW-0812">Transmembrane</keyword>
<keyword evidence="1" id="KW-1133">Transmembrane helix</keyword>
<reference evidence="2 3" key="1">
    <citation type="submission" date="2018-07" db="EMBL/GenBank/DDBJ databases">
        <title>Genomic Encyclopedia of Type Strains, Phase III (KMG-III): the genomes of soil and plant-associated and newly described type strains.</title>
        <authorList>
            <person name="Whitman W."/>
        </authorList>
    </citation>
    <scope>NUCLEOTIDE SEQUENCE [LARGE SCALE GENOMIC DNA]</scope>
    <source>
        <strain evidence="2 3">CECT 7946</strain>
    </source>
</reference>
<protein>
    <submittedName>
        <fullName evidence="2">Uncharacterized protein</fullName>
    </submittedName>
</protein>
<feature type="transmembrane region" description="Helical" evidence="1">
    <location>
        <begin position="60"/>
        <end position="82"/>
    </location>
</feature>
<dbReference type="AlphaFoldDB" id="A0A3D9H3G8"/>
<name>A0A3D9H3G8_9FLAO</name>
<evidence type="ECO:0000313" key="3">
    <source>
        <dbReference type="Proteomes" id="UP000256980"/>
    </source>
</evidence>
<dbReference type="RefSeq" id="WP_147299208.1">
    <property type="nucleotide sequence ID" value="NZ_QRDV01000004.1"/>
</dbReference>